<evidence type="ECO:0000256" key="3">
    <source>
        <dbReference type="PROSITE-ProRule" id="PRU00023"/>
    </source>
</evidence>
<dbReference type="Pfam" id="PF12796">
    <property type="entry name" value="Ank_2"/>
    <property type="match status" value="1"/>
</dbReference>
<evidence type="ECO:0000256" key="2">
    <source>
        <dbReference type="ARBA" id="ARBA00023043"/>
    </source>
</evidence>
<feature type="repeat" description="ANK" evidence="3">
    <location>
        <begin position="20"/>
        <end position="52"/>
    </location>
</feature>
<accession>A0A6A6ETJ9</accession>
<dbReference type="OrthoDB" id="366390at2759"/>
<dbReference type="PANTHER" id="PTHR24198">
    <property type="entry name" value="ANKYRIN REPEAT AND PROTEIN KINASE DOMAIN-CONTAINING PROTEIN"/>
    <property type="match status" value="1"/>
</dbReference>
<dbReference type="EMBL" id="ML994611">
    <property type="protein sequence ID" value="KAF2194611.1"/>
    <property type="molecule type" value="Genomic_DNA"/>
</dbReference>
<feature type="repeat" description="ANK" evidence="3">
    <location>
        <begin position="55"/>
        <end position="87"/>
    </location>
</feature>
<dbReference type="InterPro" id="IPR036770">
    <property type="entry name" value="Ankyrin_rpt-contain_sf"/>
</dbReference>
<keyword evidence="1" id="KW-0677">Repeat</keyword>
<dbReference type="Proteomes" id="UP000800200">
    <property type="component" value="Unassembled WGS sequence"/>
</dbReference>
<evidence type="ECO:0000313" key="5">
    <source>
        <dbReference type="Proteomes" id="UP000800200"/>
    </source>
</evidence>
<dbReference type="Gene3D" id="1.25.40.20">
    <property type="entry name" value="Ankyrin repeat-containing domain"/>
    <property type="match status" value="1"/>
</dbReference>
<protein>
    <submittedName>
        <fullName evidence="4">Ankyrin</fullName>
    </submittedName>
</protein>
<evidence type="ECO:0000313" key="4">
    <source>
        <dbReference type="EMBL" id="KAF2194611.1"/>
    </source>
</evidence>
<sequence>MVKMLLDRGASVDIQPLLSDRSSLLHAAISSGNLPVLDILLNAGAGVHISTFDASGQTPLHVAVDKRASPIIGLLLKHKAPTDVEDFSGNTPFRLAVQKRDYQTVLRLFPMSTSDHSTLTASNWRSLLLGYHGCHIEMAAGDIPPIKKVDNFGQGVYRSYPLYASTVELPAGNNDFMGDVCTPRIL</sequence>
<dbReference type="SUPFAM" id="SSF48403">
    <property type="entry name" value="Ankyrin repeat"/>
    <property type="match status" value="1"/>
</dbReference>
<evidence type="ECO:0000256" key="1">
    <source>
        <dbReference type="ARBA" id="ARBA00022737"/>
    </source>
</evidence>
<dbReference type="AlphaFoldDB" id="A0A6A6ETJ9"/>
<dbReference type="PROSITE" id="PS50088">
    <property type="entry name" value="ANK_REPEAT"/>
    <property type="match status" value="2"/>
</dbReference>
<dbReference type="InterPro" id="IPR002110">
    <property type="entry name" value="Ankyrin_rpt"/>
</dbReference>
<keyword evidence="5" id="KW-1185">Reference proteome</keyword>
<gene>
    <name evidence="4" type="ORF">K469DRAFT_547913</name>
</gene>
<name>A0A6A6ETJ9_9PEZI</name>
<dbReference type="PROSITE" id="PS50297">
    <property type="entry name" value="ANK_REP_REGION"/>
    <property type="match status" value="2"/>
</dbReference>
<reference evidence="4" key="1">
    <citation type="journal article" date="2020" name="Stud. Mycol.">
        <title>101 Dothideomycetes genomes: a test case for predicting lifestyles and emergence of pathogens.</title>
        <authorList>
            <person name="Haridas S."/>
            <person name="Albert R."/>
            <person name="Binder M."/>
            <person name="Bloem J."/>
            <person name="Labutti K."/>
            <person name="Salamov A."/>
            <person name="Andreopoulos B."/>
            <person name="Baker S."/>
            <person name="Barry K."/>
            <person name="Bills G."/>
            <person name="Bluhm B."/>
            <person name="Cannon C."/>
            <person name="Castanera R."/>
            <person name="Culley D."/>
            <person name="Daum C."/>
            <person name="Ezra D."/>
            <person name="Gonzalez J."/>
            <person name="Henrissat B."/>
            <person name="Kuo A."/>
            <person name="Liang C."/>
            <person name="Lipzen A."/>
            <person name="Lutzoni F."/>
            <person name="Magnuson J."/>
            <person name="Mondo S."/>
            <person name="Nolan M."/>
            <person name="Ohm R."/>
            <person name="Pangilinan J."/>
            <person name="Park H.-J."/>
            <person name="Ramirez L."/>
            <person name="Alfaro M."/>
            <person name="Sun H."/>
            <person name="Tritt A."/>
            <person name="Yoshinaga Y."/>
            <person name="Zwiers L.-H."/>
            <person name="Turgeon B."/>
            <person name="Goodwin S."/>
            <person name="Spatafora J."/>
            <person name="Crous P."/>
            <person name="Grigoriev I."/>
        </authorList>
    </citation>
    <scope>NUCLEOTIDE SEQUENCE</scope>
    <source>
        <strain evidence="4">CBS 207.26</strain>
    </source>
</reference>
<organism evidence="4 5">
    <name type="scientific">Zopfia rhizophila CBS 207.26</name>
    <dbReference type="NCBI Taxonomy" id="1314779"/>
    <lineage>
        <taxon>Eukaryota</taxon>
        <taxon>Fungi</taxon>
        <taxon>Dikarya</taxon>
        <taxon>Ascomycota</taxon>
        <taxon>Pezizomycotina</taxon>
        <taxon>Dothideomycetes</taxon>
        <taxon>Dothideomycetes incertae sedis</taxon>
        <taxon>Zopfiaceae</taxon>
        <taxon>Zopfia</taxon>
    </lineage>
</organism>
<keyword evidence="2 3" id="KW-0040">ANK repeat</keyword>
<dbReference type="PANTHER" id="PTHR24198:SF165">
    <property type="entry name" value="ANKYRIN REPEAT-CONTAINING PROTEIN-RELATED"/>
    <property type="match status" value="1"/>
</dbReference>
<proteinExistence type="predicted"/>
<dbReference type="SMART" id="SM00248">
    <property type="entry name" value="ANK"/>
    <property type="match status" value="3"/>
</dbReference>